<name>A0A8J8T970_HALGN</name>
<keyword evidence="3" id="KW-1185">Reference proteome</keyword>
<evidence type="ECO:0000313" key="2">
    <source>
        <dbReference type="EMBL" id="TNV86315.1"/>
    </source>
</evidence>
<evidence type="ECO:0000313" key="3">
    <source>
        <dbReference type="Proteomes" id="UP000785679"/>
    </source>
</evidence>
<comment type="caution">
    <text evidence="2">The sequence shown here is derived from an EMBL/GenBank/DDBJ whole genome shotgun (WGS) entry which is preliminary data.</text>
</comment>
<evidence type="ECO:0000256" key="1">
    <source>
        <dbReference type="SAM" id="MobiDB-lite"/>
    </source>
</evidence>
<gene>
    <name evidence="2" type="ORF">FGO68_gene7002</name>
</gene>
<feature type="compositionally biased region" description="Basic and acidic residues" evidence="1">
    <location>
        <begin position="1"/>
        <end position="18"/>
    </location>
</feature>
<accession>A0A8J8T970</accession>
<protein>
    <submittedName>
        <fullName evidence="2">Uncharacterized protein</fullName>
    </submittedName>
</protein>
<dbReference type="EMBL" id="RRYP01001170">
    <property type="protein sequence ID" value="TNV86315.1"/>
    <property type="molecule type" value="Genomic_DNA"/>
</dbReference>
<dbReference type="AlphaFoldDB" id="A0A8J8T970"/>
<sequence length="170" mass="19753">MKNEAKRRGYFDGEDAKHPYQQRQEYYKSRVKPMQMSALSSSFESHSQRMQRVNRDFQPYPKVSTGLSSLQISQNYASATQRKDDKLSRSVDQSLLELAKQSRNARVLEYIDNIDEIWDQVVLKKNCGNTIRRQASIVTITTDDDLKNNTFEEDNDTVRSQMPPPSLLLK</sequence>
<feature type="region of interest" description="Disordered" evidence="1">
    <location>
        <begin position="1"/>
        <end position="28"/>
    </location>
</feature>
<proteinExistence type="predicted"/>
<dbReference type="Proteomes" id="UP000785679">
    <property type="component" value="Unassembled WGS sequence"/>
</dbReference>
<reference evidence="2" key="1">
    <citation type="submission" date="2019-06" db="EMBL/GenBank/DDBJ databases">
        <authorList>
            <person name="Zheng W."/>
        </authorList>
    </citation>
    <scope>NUCLEOTIDE SEQUENCE</scope>
    <source>
        <strain evidence="2">QDHG01</strain>
    </source>
</reference>
<organism evidence="2 3">
    <name type="scientific">Halteria grandinella</name>
    <dbReference type="NCBI Taxonomy" id="5974"/>
    <lineage>
        <taxon>Eukaryota</taxon>
        <taxon>Sar</taxon>
        <taxon>Alveolata</taxon>
        <taxon>Ciliophora</taxon>
        <taxon>Intramacronucleata</taxon>
        <taxon>Spirotrichea</taxon>
        <taxon>Stichotrichia</taxon>
        <taxon>Sporadotrichida</taxon>
        <taxon>Halteriidae</taxon>
        <taxon>Halteria</taxon>
    </lineage>
</organism>